<dbReference type="PANTHER" id="PTHR33144:SF46">
    <property type="entry name" value="OS04G0610000 PROTEIN"/>
    <property type="match status" value="1"/>
</dbReference>
<dbReference type="Proteomes" id="UP000032142">
    <property type="component" value="Unassembled WGS sequence"/>
</dbReference>
<feature type="coiled-coil region" evidence="1">
    <location>
        <begin position="292"/>
        <end position="337"/>
    </location>
</feature>
<dbReference type="EMBL" id="KN453081">
    <property type="protein sequence ID" value="KHG29902.1"/>
    <property type="molecule type" value="Genomic_DNA"/>
</dbReference>
<evidence type="ECO:0000313" key="3">
    <source>
        <dbReference type="Proteomes" id="UP000032142"/>
    </source>
</evidence>
<sequence>MMWMKIFTNNDANTSNSEEANSEQQAVIRSSNVPETLDEPAEFQTESGGTRRGRGCTLLKDLYDLDPVECVKVSRNSHGQLVGSEARLLVGYLGIIARNANLLPINYKSWHHMPDSNKNQALNNIKERFALEVSDDYIKKALGKKWRDHKSTLKKEYFKKDIGLEKKLRNVPPGMLRYQWEDAVRFWKSKKGEGHERVEQAAGKNKNSCTRQGSLFWSKARRLQLFHITYRKKDGSPMTSEAGEIMEKLKEKNAEYEAIASTDSSVNLEDINNRIITESLGPKSSQQYMSSGSQAQAEVQRLRDQIAHMQASIVEQIAEVQRKYEELQQQLRADTAARDATAVAKEAETAAMAAE</sequence>
<keyword evidence="1" id="KW-0175">Coiled coil</keyword>
<evidence type="ECO:0000256" key="1">
    <source>
        <dbReference type="SAM" id="Coils"/>
    </source>
</evidence>
<reference evidence="3" key="1">
    <citation type="submission" date="2014-09" db="EMBL/GenBank/DDBJ databases">
        <authorList>
            <person name="Mudge J."/>
            <person name="Ramaraj T."/>
            <person name="Lindquist I.E."/>
            <person name="Bharti A.K."/>
            <person name="Sundararajan A."/>
            <person name="Cameron C.T."/>
            <person name="Woodward J.E."/>
            <person name="May G.D."/>
            <person name="Brubaker C."/>
            <person name="Broadhvest J."/>
            <person name="Wilkins T.A."/>
        </authorList>
    </citation>
    <scope>NUCLEOTIDE SEQUENCE</scope>
    <source>
        <strain evidence="3">cv. AKA8401</strain>
    </source>
</reference>
<dbReference type="PANTHER" id="PTHR33144">
    <property type="entry name" value="OS10G0409366 PROTEIN-RELATED"/>
    <property type="match status" value="1"/>
</dbReference>
<protein>
    <submittedName>
        <fullName evidence="2">Peripheral-type benzodiazepine receptor-associated 1</fullName>
    </submittedName>
</protein>
<name>A0A0B0PYG4_GOSAR</name>
<keyword evidence="2" id="KW-0675">Receptor</keyword>
<gene>
    <name evidence="2" type="ORF">F383_15794</name>
</gene>
<evidence type="ECO:0000313" key="2">
    <source>
        <dbReference type="EMBL" id="KHG29902.1"/>
    </source>
</evidence>
<keyword evidence="3" id="KW-1185">Reference proteome</keyword>
<proteinExistence type="predicted"/>
<dbReference type="AlphaFoldDB" id="A0A0B0PYG4"/>
<accession>A0A0B0PYG4</accession>
<organism evidence="2 3">
    <name type="scientific">Gossypium arboreum</name>
    <name type="common">Tree cotton</name>
    <name type="synonym">Gossypium nanking</name>
    <dbReference type="NCBI Taxonomy" id="29729"/>
    <lineage>
        <taxon>Eukaryota</taxon>
        <taxon>Viridiplantae</taxon>
        <taxon>Streptophyta</taxon>
        <taxon>Embryophyta</taxon>
        <taxon>Tracheophyta</taxon>
        <taxon>Spermatophyta</taxon>
        <taxon>Magnoliopsida</taxon>
        <taxon>eudicotyledons</taxon>
        <taxon>Gunneridae</taxon>
        <taxon>Pentapetalae</taxon>
        <taxon>rosids</taxon>
        <taxon>malvids</taxon>
        <taxon>Malvales</taxon>
        <taxon>Malvaceae</taxon>
        <taxon>Malvoideae</taxon>
        <taxon>Gossypium</taxon>
    </lineage>
</organism>